<dbReference type="Proteomes" id="UP000242310">
    <property type="component" value="Unassembled WGS sequence"/>
</dbReference>
<evidence type="ECO:0000313" key="1">
    <source>
        <dbReference type="EMBL" id="PSL42403.1"/>
    </source>
</evidence>
<keyword evidence="2" id="KW-1185">Reference proteome</keyword>
<gene>
    <name evidence="1" type="ORF">B0H94_1156</name>
</gene>
<dbReference type="RefSeq" id="WP_106589693.1">
    <property type="nucleotide sequence ID" value="NZ_PYAV01000015.1"/>
</dbReference>
<comment type="caution">
    <text evidence="1">The sequence shown here is derived from an EMBL/GenBank/DDBJ whole genome shotgun (WGS) entry which is preliminary data.</text>
</comment>
<dbReference type="AlphaFoldDB" id="A0A2P8H845"/>
<name>A0A2P8H845_9BACI</name>
<dbReference type="OrthoDB" id="2970295at2"/>
<sequence length="74" mass="8442">MSTETRTNYLECENKLFLPGQAVTFKDKPCTIIAEYNLSVTIEFLGYPYKGEEEAFPHPRTVVKKEKVKISTPA</sequence>
<evidence type="ECO:0000313" key="2">
    <source>
        <dbReference type="Proteomes" id="UP000242310"/>
    </source>
</evidence>
<dbReference type="EMBL" id="PYAV01000015">
    <property type="protein sequence ID" value="PSL42403.1"/>
    <property type="molecule type" value="Genomic_DNA"/>
</dbReference>
<proteinExistence type="predicted"/>
<accession>A0A2P8H845</accession>
<organism evidence="1 2">
    <name type="scientific">Salsuginibacillus halophilus</name>
    <dbReference type="NCBI Taxonomy" id="517424"/>
    <lineage>
        <taxon>Bacteria</taxon>
        <taxon>Bacillati</taxon>
        <taxon>Bacillota</taxon>
        <taxon>Bacilli</taxon>
        <taxon>Bacillales</taxon>
        <taxon>Bacillaceae</taxon>
        <taxon>Salsuginibacillus</taxon>
    </lineage>
</organism>
<reference evidence="1 2" key="1">
    <citation type="submission" date="2018-03" db="EMBL/GenBank/DDBJ databases">
        <title>Genomic Encyclopedia of Type Strains, Phase III (KMG-III): the genomes of soil and plant-associated and newly described type strains.</title>
        <authorList>
            <person name="Whitman W."/>
        </authorList>
    </citation>
    <scope>NUCLEOTIDE SEQUENCE [LARGE SCALE GENOMIC DNA]</scope>
    <source>
        <strain evidence="1 2">CGMCC 1.07653</strain>
    </source>
</reference>
<protein>
    <submittedName>
        <fullName evidence="1">Uncharacterized protein</fullName>
    </submittedName>
</protein>